<evidence type="ECO:0000313" key="2">
    <source>
        <dbReference type="Proteomes" id="UP000016924"/>
    </source>
</evidence>
<dbReference type="OrthoDB" id="5405126at2759"/>
<protein>
    <submittedName>
        <fullName evidence="1">Uncharacterized protein</fullName>
    </submittedName>
</protein>
<dbReference type="HOGENOM" id="CLU_047846_0_1_1"/>
<dbReference type="AlphaFoldDB" id="R7YMU2"/>
<accession>R7YMU2</accession>
<dbReference type="Proteomes" id="UP000016924">
    <property type="component" value="Unassembled WGS sequence"/>
</dbReference>
<name>R7YMU2_CONA1</name>
<dbReference type="RefSeq" id="XP_007778288.1">
    <property type="nucleotide sequence ID" value="XM_007780098.1"/>
</dbReference>
<reference evidence="2" key="1">
    <citation type="submission" date="2012-06" db="EMBL/GenBank/DDBJ databases">
        <title>The genome sequence of Coniosporium apollinis CBS 100218.</title>
        <authorList>
            <consortium name="The Broad Institute Genome Sequencing Platform"/>
            <person name="Cuomo C."/>
            <person name="Gorbushina A."/>
            <person name="Noack S."/>
            <person name="Walker B."/>
            <person name="Young S.K."/>
            <person name="Zeng Q."/>
            <person name="Gargeya S."/>
            <person name="Fitzgerald M."/>
            <person name="Haas B."/>
            <person name="Abouelleil A."/>
            <person name="Alvarado L."/>
            <person name="Arachchi H.M."/>
            <person name="Berlin A.M."/>
            <person name="Chapman S.B."/>
            <person name="Goldberg J."/>
            <person name="Griggs A."/>
            <person name="Gujja S."/>
            <person name="Hansen M."/>
            <person name="Howarth C."/>
            <person name="Imamovic A."/>
            <person name="Larimer J."/>
            <person name="McCowan C."/>
            <person name="Montmayeur A."/>
            <person name="Murphy C."/>
            <person name="Neiman D."/>
            <person name="Pearson M."/>
            <person name="Priest M."/>
            <person name="Roberts A."/>
            <person name="Saif S."/>
            <person name="Shea T."/>
            <person name="Sisk P."/>
            <person name="Sykes S."/>
            <person name="Wortman J."/>
            <person name="Nusbaum C."/>
            <person name="Birren B."/>
        </authorList>
    </citation>
    <scope>NUCLEOTIDE SEQUENCE [LARGE SCALE GENOMIC DNA]</scope>
    <source>
        <strain evidence="2">CBS 100218</strain>
    </source>
</reference>
<evidence type="ECO:0000313" key="1">
    <source>
        <dbReference type="EMBL" id="EON62971.1"/>
    </source>
</evidence>
<proteinExistence type="predicted"/>
<dbReference type="eggNOG" id="ENOG502SD76">
    <property type="taxonomic scope" value="Eukaryota"/>
</dbReference>
<dbReference type="EMBL" id="JH767561">
    <property type="protein sequence ID" value="EON62971.1"/>
    <property type="molecule type" value="Genomic_DNA"/>
</dbReference>
<dbReference type="OMA" id="ENVPIYN"/>
<organism evidence="1 2">
    <name type="scientific">Coniosporium apollinis (strain CBS 100218)</name>
    <name type="common">Rock-inhabiting black yeast</name>
    <dbReference type="NCBI Taxonomy" id="1168221"/>
    <lineage>
        <taxon>Eukaryota</taxon>
        <taxon>Fungi</taxon>
        <taxon>Dikarya</taxon>
        <taxon>Ascomycota</taxon>
        <taxon>Pezizomycotina</taxon>
        <taxon>Dothideomycetes</taxon>
        <taxon>Dothideomycetes incertae sedis</taxon>
        <taxon>Coniosporium</taxon>
    </lineage>
</organism>
<keyword evidence="2" id="KW-1185">Reference proteome</keyword>
<dbReference type="GeneID" id="19899508"/>
<gene>
    <name evidence="1" type="ORF">W97_02197</name>
</gene>
<sequence>MSIPSHCSRAAARTCIRNAEFVAAPRRAFTSSARRGLPTFIETLNTELNSVLSTIRTKIFLPAHLNREQLDLIYKPVYIPRLSSPTEPVYASIGGEDIPLEHLNRVRDLPRTWPIFNAALSAAQSKQDWANIVTMLEGFKSSKRKLKSAWLQKFVRRANMAGRQAVVLQALQRVEHTGLSLGDQGVLETVLAGIVDLAVVHKWGQEHTKKALSYAEQVAAWMEQPEHCGRAWVGKSDPRASAAVIGVLVELSAVLATRFEDRFDDDGKVRMYTERLLAAIEHQGGAEKAIPPAPENVKEAPGYMRKWIPVWHGLKLVPDITGHNTQEIVRLLEQRIDAAADVVRTQRPEGENNGAIKFWNELRQ</sequence>